<sequence length="565" mass="62850">MSWPYAFTTLNDVQKAQRREALDRHGVYAQLSALIPLLSVLLFRLASHLYASAANREKGHEAGIGSPQRKAGKGGGAARGGRVWRKVNWWLGGEVARGWAKRKIWLAGGVWWCWLVVLCVRGTGDDYLHVTKRFGVVAASQLPIHYMLSMKSPWSPLALIFKASHEELNPWHRLQGRIIYSLLCLHASFYLNFFVQAGLLKTRLTAPVVVAGWVVFLCLTTIVTTALEPVRRWSYRVFFVVHLIFGVIILPMLFIHAEPLRLYVFEALMLFIFDIVCRKLDTVTGFATVTPVPHTNLVRIQIPVPASKLKRFHAAPGQHVYLSIPAESTPPTTPAVSIHDLLFNPFTIAEVSSKAVTLVVRSLDGPTTKALQHLSNLPKAKPPISIEGPLGSSRHFPDLTAQYDRILLIAGGVGATYILPLYEHLQDRLATQGKSPDRITFIWSLSHASEASWAVDPTSRLRIDDDDSVRLHVTRSASSSQEESVLPGGDVELETLREEGVKASGGYERPDYRKIVDGVFRMGNEERVAVVVCGPAGMARVVRGEVGRWVGKGRDVWFHDEAFGW</sequence>
<keyword evidence="6 14" id="KW-0812">Transmembrane</keyword>
<proteinExistence type="inferred from homology"/>
<name>A0A9P7YBC7_9HELO</name>
<dbReference type="EC" id="1.16.1.9" evidence="3"/>
<comment type="catalytic activity">
    <reaction evidence="12">
        <text>2 a Fe(II)-siderophore + NADP(+) + H(+) = 2 a Fe(III)-siderophore + NADPH</text>
        <dbReference type="Rhea" id="RHEA:28795"/>
        <dbReference type="Rhea" id="RHEA-COMP:11342"/>
        <dbReference type="Rhea" id="RHEA-COMP:11344"/>
        <dbReference type="ChEBI" id="CHEBI:15378"/>
        <dbReference type="ChEBI" id="CHEBI:29033"/>
        <dbReference type="ChEBI" id="CHEBI:29034"/>
        <dbReference type="ChEBI" id="CHEBI:57783"/>
        <dbReference type="ChEBI" id="CHEBI:58349"/>
        <dbReference type="EC" id="1.16.1.9"/>
    </reaction>
</comment>
<dbReference type="InterPro" id="IPR013112">
    <property type="entry name" value="FAD-bd_8"/>
</dbReference>
<evidence type="ECO:0000313" key="16">
    <source>
        <dbReference type="EMBL" id="KAG9230317.1"/>
    </source>
</evidence>
<evidence type="ECO:0000256" key="4">
    <source>
        <dbReference type="ARBA" id="ARBA00022448"/>
    </source>
</evidence>
<keyword evidence="8 14" id="KW-1133">Transmembrane helix</keyword>
<dbReference type="PANTHER" id="PTHR32361:SF28">
    <property type="entry name" value="FRP1P"/>
    <property type="match status" value="1"/>
</dbReference>
<comment type="subcellular location">
    <subcellularLocation>
        <location evidence="1">Cell membrane</location>
        <topology evidence="1">Multi-pass membrane protein</topology>
    </subcellularLocation>
</comment>
<comment type="caution">
    <text evidence="16">The sequence shown here is derived from an EMBL/GenBank/DDBJ whole genome shotgun (WGS) entry which is preliminary data.</text>
</comment>
<evidence type="ECO:0000256" key="6">
    <source>
        <dbReference type="ARBA" id="ARBA00022692"/>
    </source>
</evidence>
<feature type="transmembrane region" description="Helical" evidence="14">
    <location>
        <begin position="178"/>
        <end position="195"/>
    </location>
</feature>
<evidence type="ECO:0000256" key="13">
    <source>
        <dbReference type="SAM" id="MobiDB-lite"/>
    </source>
</evidence>
<accession>A0A9P7YBC7</accession>
<keyword evidence="17" id="KW-1185">Reference proteome</keyword>
<feature type="transmembrane region" description="Helical" evidence="14">
    <location>
        <begin position="27"/>
        <end position="46"/>
    </location>
</feature>
<dbReference type="PROSITE" id="PS51384">
    <property type="entry name" value="FAD_FR"/>
    <property type="match status" value="1"/>
</dbReference>
<protein>
    <recommendedName>
        <fullName evidence="3">ferric-chelate reductase (NADPH)</fullName>
        <ecNumber evidence="3">1.16.1.9</ecNumber>
    </recommendedName>
</protein>
<dbReference type="GO" id="GO:0015677">
    <property type="term" value="P:copper ion import"/>
    <property type="evidence" value="ECO:0007669"/>
    <property type="project" value="TreeGrafter"/>
</dbReference>
<keyword evidence="5" id="KW-1003">Cell membrane</keyword>
<dbReference type="Pfam" id="PF08030">
    <property type="entry name" value="NAD_binding_6"/>
    <property type="match status" value="1"/>
</dbReference>
<evidence type="ECO:0000256" key="8">
    <source>
        <dbReference type="ARBA" id="ARBA00022989"/>
    </source>
</evidence>
<keyword evidence="7" id="KW-0249">Electron transport</keyword>
<dbReference type="SFLD" id="SFLDG01168">
    <property type="entry name" value="Ferric_reductase_subgroup_(FRE"/>
    <property type="match status" value="1"/>
</dbReference>
<evidence type="ECO:0000256" key="14">
    <source>
        <dbReference type="SAM" id="Phobius"/>
    </source>
</evidence>
<evidence type="ECO:0000256" key="11">
    <source>
        <dbReference type="ARBA" id="ARBA00023136"/>
    </source>
</evidence>
<dbReference type="GO" id="GO:0006879">
    <property type="term" value="P:intracellular iron ion homeostasis"/>
    <property type="evidence" value="ECO:0007669"/>
    <property type="project" value="TreeGrafter"/>
</dbReference>
<keyword evidence="10" id="KW-0406">Ion transport</keyword>
<keyword evidence="9" id="KW-0560">Oxidoreductase</keyword>
<dbReference type="GO" id="GO:0052851">
    <property type="term" value="F:ferric-chelate reductase (NADPH) activity"/>
    <property type="evidence" value="ECO:0007669"/>
    <property type="project" value="UniProtKB-EC"/>
</dbReference>
<dbReference type="InterPro" id="IPR017927">
    <property type="entry name" value="FAD-bd_FR_type"/>
</dbReference>
<dbReference type="CDD" id="cd06186">
    <property type="entry name" value="NOX_Duox_like_FAD_NADP"/>
    <property type="match status" value="1"/>
</dbReference>
<comment type="similarity">
    <text evidence="2">Belongs to the ferric reductase (FRE) family.</text>
</comment>
<evidence type="ECO:0000256" key="2">
    <source>
        <dbReference type="ARBA" id="ARBA00006278"/>
    </source>
</evidence>
<evidence type="ECO:0000256" key="1">
    <source>
        <dbReference type="ARBA" id="ARBA00004651"/>
    </source>
</evidence>
<dbReference type="Pfam" id="PF08022">
    <property type="entry name" value="FAD_binding_8"/>
    <property type="match status" value="1"/>
</dbReference>
<dbReference type="PANTHER" id="PTHR32361">
    <property type="entry name" value="FERRIC/CUPRIC REDUCTASE TRANSMEMBRANE COMPONENT"/>
    <property type="match status" value="1"/>
</dbReference>
<dbReference type="InterPro" id="IPR039261">
    <property type="entry name" value="FNR_nucleotide-bd"/>
</dbReference>
<dbReference type="OrthoDB" id="10006946at2759"/>
<evidence type="ECO:0000256" key="7">
    <source>
        <dbReference type="ARBA" id="ARBA00022982"/>
    </source>
</evidence>
<dbReference type="SUPFAM" id="SSF52343">
    <property type="entry name" value="Ferredoxin reductase-like, C-terminal NADP-linked domain"/>
    <property type="match status" value="1"/>
</dbReference>
<keyword evidence="11 14" id="KW-0472">Membrane</keyword>
<evidence type="ECO:0000256" key="3">
    <source>
        <dbReference type="ARBA" id="ARBA00012668"/>
    </source>
</evidence>
<evidence type="ECO:0000256" key="12">
    <source>
        <dbReference type="ARBA" id="ARBA00048483"/>
    </source>
</evidence>
<dbReference type="GO" id="GO:0005886">
    <property type="term" value="C:plasma membrane"/>
    <property type="evidence" value="ECO:0007669"/>
    <property type="project" value="UniProtKB-SubCell"/>
</dbReference>
<evidence type="ECO:0000256" key="5">
    <source>
        <dbReference type="ARBA" id="ARBA00022475"/>
    </source>
</evidence>
<dbReference type="Pfam" id="PF01794">
    <property type="entry name" value="Ferric_reduct"/>
    <property type="match status" value="1"/>
</dbReference>
<dbReference type="InterPro" id="IPR013130">
    <property type="entry name" value="Fe3_Rdtase_TM_dom"/>
</dbReference>
<feature type="transmembrane region" description="Helical" evidence="14">
    <location>
        <begin position="233"/>
        <end position="253"/>
    </location>
</feature>
<feature type="domain" description="FAD-binding FR-type" evidence="15">
    <location>
        <begin position="276"/>
        <end position="396"/>
    </location>
</feature>
<dbReference type="AlphaFoldDB" id="A0A9P7YBC7"/>
<keyword evidence="4" id="KW-0813">Transport</keyword>
<dbReference type="SFLD" id="SFLDS00052">
    <property type="entry name" value="Ferric_Reductase_Domain"/>
    <property type="match status" value="1"/>
</dbReference>
<dbReference type="InterPro" id="IPR017938">
    <property type="entry name" value="Riboflavin_synthase-like_b-brl"/>
</dbReference>
<dbReference type="EMBL" id="MU251683">
    <property type="protein sequence ID" value="KAG9230317.1"/>
    <property type="molecule type" value="Genomic_DNA"/>
</dbReference>
<dbReference type="InterPro" id="IPR013121">
    <property type="entry name" value="Fe_red_NAD-bd_6"/>
</dbReference>
<dbReference type="InterPro" id="IPR051410">
    <property type="entry name" value="Ferric/Cupric_Reductase"/>
</dbReference>
<evidence type="ECO:0000313" key="17">
    <source>
        <dbReference type="Proteomes" id="UP000824998"/>
    </source>
</evidence>
<organism evidence="16 17">
    <name type="scientific">Amylocarpus encephaloides</name>
    <dbReference type="NCBI Taxonomy" id="45428"/>
    <lineage>
        <taxon>Eukaryota</taxon>
        <taxon>Fungi</taxon>
        <taxon>Dikarya</taxon>
        <taxon>Ascomycota</taxon>
        <taxon>Pezizomycotina</taxon>
        <taxon>Leotiomycetes</taxon>
        <taxon>Helotiales</taxon>
        <taxon>Helotiales incertae sedis</taxon>
        <taxon>Amylocarpus</taxon>
    </lineage>
</organism>
<feature type="transmembrane region" description="Helical" evidence="14">
    <location>
        <begin position="207"/>
        <end position="227"/>
    </location>
</feature>
<dbReference type="GO" id="GO:0006826">
    <property type="term" value="P:iron ion transport"/>
    <property type="evidence" value="ECO:0007669"/>
    <property type="project" value="TreeGrafter"/>
</dbReference>
<dbReference type="SUPFAM" id="SSF63380">
    <property type="entry name" value="Riboflavin synthase domain-like"/>
    <property type="match status" value="1"/>
</dbReference>
<evidence type="ECO:0000259" key="15">
    <source>
        <dbReference type="PROSITE" id="PS51384"/>
    </source>
</evidence>
<evidence type="ECO:0000256" key="9">
    <source>
        <dbReference type="ARBA" id="ARBA00023002"/>
    </source>
</evidence>
<dbReference type="Gene3D" id="3.40.50.80">
    <property type="entry name" value="Nucleotide-binding domain of ferredoxin-NADP reductase (FNR) module"/>
    <property type="match status" value="1"/>
</dbReference>
<gene>
    <name evidence="16" type="ORF">BJ875DRAFT_159498</name>
</gene>
<evidence type="ECO:0000256" key="10">
    <source>
        <dbReference type="ARBA" id="ARBA00023065"/>
    </source>
</evidence>
<feature type="region of interest" description="Disordered" evidence="13">
    <location>
        <begin position="60"/>
        <end position="79"/>
    </location>
</feature>
<reference evidence="16" key="1">
    <citation type="journal article" date="2021" name="IMA Fungus">
        <title>Genomic characterization of three marine fungi, including Emericellopsis atlantica sp. nov. with signatures of a generalist lifestyle and marine biomass degradation.</title>
        <authorList>
            <person name="Hagestad O.C."/>
            <person name="Hou L."/>
            <person name="Andersen J.H."/>
            <person name="Hansen E.H."/>
            <person name="Altermark B."/>
            <person name="Li C."/>
            <person name="Kuhnert E."/>
            <person name="Cox R.J."/>
            <person name="Crous P.W."/>
            <person name="Spatafora J.W."/>
            <person name="Lail K."/>
            <person name="Amirebrahimi M."/>
            <person name="Lipzen A."/>
            <person name="Pangilinan J."/>
            <person name="Andreopoulos W."/>
            <person name="Hayes R.D."/>
            <person name="Ng V."/>
            <person name="Grigoriev I.V."/>
            <person name="Jackson S.A."/>
            <person name="Sutton T.D.S."/>
            <person name="Dobson A.D.W."/>
            <person name="Rama T."/>
        </authorList>
    </citation>
    <scope>NUCLEOTIDE SEQUENCE</scope>
    <source>
        <strain evidence="16">TRa018bII</strain>
    </source>
</reference>
<dbReference type="Proteomes" id="UP000824998">
    <property type="component" value="Unassembled WGS sequence"/>
</dbReference>